<keyword evidence="2" id="KW-1185">Reference proteome</keyword>
<proteinExistence type="predicted"/>
<comment type="caution">
    <text evidence="1">The sequence shown here is derived from an EMBL/GenBank/DDBJ whole genome shotgun (WGS) entry which is preliminary data.</text>
</comment>
<reference evidence="1 2" key="1">
    <citation type="submission" date="2019-10" db="EMBL/GenBank/DDBJ databases">
        <title>Deinococcus sp. isolated from soil.</title>
        <authorList>
            <person name="Li Y."/>
            <person name="Wang J."/>
        </authorList>
    </citation>
    <scope>NUCLEOTIDE SEQUENCE [LARGE SCALE GENOMIC DNA]</scope>
    <source>
        <strain evidence="1 2">SDU3-2</strain>
    </source>
</reference>
<evidence type="ECO:0000313" key="1">
    <source>
        <dbReference type="EMBL" id="MPY68013.1"/>
    </source>
</evidence>
<dbReference type="Proteomes" id="UP000484842">
    <property type="component" value="Unassembled WGS sequence"/>
</dbReference>
<evidence type="ECO:0000313" key="2">
    <source>
        <dbReference type="Proteomes" id="UP000484842"/>
    </source>
</evidence>
<gene>
    <name evidence="1" type="ORF">F8S09_15245</name>
</gene>
<protein>
    <submittedName>
        <fullName evidence="1">Uncharacterized protein</fullName>
    </submittedName>
</protein>
<sequence length="184" mass="19400">MPSLVSTPQAQAAYREVRALLARGQLGEARRRAALAVQATAARLPPCVHPGPAQGSTFSVLFRPGEALRLLTSVGGGRVNLYELRPEGVRRVWQAQRSLPAASGPALARVLGVRPGAPQCGTPPTLNGPLEAYSFSPFAGAMFVDVVTPGGKGQRVRAVNLERQEPDGRVTFRGLPDAPPLDPP</sequence>
<name>A0A7X1NYE3_9DEIO</name>
<dbReference type="AlphaFoldDB" id="A0A7X1NYE3"/>
<dbReference type="EMBL" id="WBSL01000013">
    <property type="protein sequence ID" value="MPY68013.1"/>
    <property type="molecule type" value="Genomic_DNA"/>
</dbReference>
<organism evidence="1 2">
    <name type="scientific">Deinococcus terrestris</name>
    <dbReference type="NCBI Taxonomy" id="2651870"/>
    <lineage>
        <taxon>Bacteria</taxon>
        <taxon>Thermotogati</taxon>
        <taxon>Deinococcota</taxon>
        <taxon>Deinococci</taxon>
        <taxon>Deinococcales</taxon>
        <taxon>Deinococcaceae</taxon>
        <taxon>Deinococcus</taxon>
    </lineage>
</organism>
<accession>A0A7X1NYE3</accession>